<reference evidence="1 2" key="1">
    <citation type="submission" date="2019-03" db="EMBL/GenBank/DDBJ databases">
        <title>Genomic Encyclopedia of Type Strains, Phase IV (KMG-IV): sequencing the most valuable type-strain genomes for metagenomic binning, comparative biology and taxonomic classification.</title>
        <authorList>
            <person name="Goeker M."/>
        </authorList>
    </citation>
    <scope>NUCLEOTIDE SEQUENCE [LARGE SCALE GENOMIC DNA]</scope>
    <source>
        <strain evidence="1 2">DSM 25488</strain>
    </source>
</reference>
<sequence>MAVQADLSWINCNSKNNYKIEKRENTVMKNALLSSLLLWSVVAFGQTAKVLIVGDSWAQQQYSDGIHDAVFDVNGYPDISILDNADAAAVAIDGTTAEDWVDPVELQKITDALVNNPSVDTVQLTLGGNDFLNNWHTDMTLMETDALKAGIVADLQVIVDAILAVDSQIEIIMSFYDYPNFEETTSGFFGETCATLHNGMLNPTPSEINNMALEFTDAFVEISNQNIKVFHVPHWGRMQNAYGSSDGSFGPGDIPLPGYTELTSPLVAMRTHFGFVKDCFHLEPAGYDILVQALFEDYFLYRFDTVYKSHFE</sequence>
<comment type="caution">
    <text evidence="1">The sequence shown here is derived from an EMBL/GenBank/DDBJ whole genome shotgun (WGS) entry which is preliminary data.</text>
</comment>
<dbReference type="Proteomes" id="UP000295724">
    <property type="component" value="Unassembled WGS sequence"/>
</dbReference>
<accession>A0A4R6XR05</accession>
<dbReference type="Gene3D" id="3.40.50.1110">
    <property type="entry name" value="SGNH hydrolase"/>
    <property type="match status" value="1"/>
</dbReference>
<proteinExistence type="predicted"/>
<name>A0A4R6XR05_9GAMM</name>
<dbReference type="Pfam" id="PF00657">
    <property type="entry name" value="Lipase_GDSL"/>
    <property type="match status" value="1"/>
</dbReference>
<dbReference type="AlphaFoldDB" id="A0A4R6XR05"/>
<organism evidence="1 2">
    <name type="scientific">Marinicella litoralis</name>
    <dbReference type="NCBI Taxonomy" id="644220"/>
    <lineage>
        <taxon>Bacteria</taxon>
        <taxon>Pseudomonadati</taxon>
        <taxon>Pseudomonadota</taxon>
        <taxon>Gammaproteobacteria</taxon>
        <taxon>Lysobacterales</taxon>
        <taxon>Marinicellaceae</taxon>
        <taxon>Marinicella</taxon>
    </lineage>
</organism>
<gene>
    <name evidence="1" type="ORF">C8D91_1386</name>
</gene>
<dbReference type="SUPFAM" id="SSF52266">
    <property type="entry name" value="SGNH hydrolase"/>
    <property type="match status" value="1"/>
</dbReference>
<dbReference type="InterPro" id="IPR036514">
    <property type="entry name" value="SGNH_hydro_sf"/>
</dbReference>
<dbReference type="InterPro" id="IPR001087">
    <property type="entry name" value="GDSL"/>
</dbReference>
<evidence type="ECO:0000313" key="1">
    <source>
        <dbReference type="EMBL" id="TDR20414.1"/>
    </source>
</evidence>
<dbReference type="EMBL" id="SNZB01000003">
    <property type="protein sequence ID" value="TDR20414.1"/>
    <property type="molecule type" value="Genomic_DNA"/>
</dbReference>
<keyword evidence="2" id="KW-1185">Reference proteome</keyword>
<evidence type="ECO:0008006" key="3">
    <source>
        <dbReference type="Google" id="ProtNLM"/>
    </source>
</evidence>
<dbReference type="GO" id="GO:0016788">
    <property type="term" value="F:hydrolase activity, acting on ester bonds"/>
    <property type="evidence" value="ECO:0007669"/>
    <property type="project" value="InterPro"/>
</dbReference>
<protein>
    <recommendedName>
        <fullName evidence="3">SGNH hydrolase-type esterase domain-containing protein</fullName>
    </recommendedName>
</protein>
<evidence type="ECO:0000313" key="2">
    <source>
        <dbReference type="Proteomes" id="UP000295724"/>
    </source>
</evidence>